<evidence type="ECO:0000256" key="2">
    <source>
        <dbReference type="SAM" id="Phobius"/>
    </source>
</evidence>
<feature type="compositionally biased region" description="Basic and acidic residues" evidence="1">
    <location>
        <begin position="23"/>
        <end position="39"/>
    </location>
</feature>
<name>A0AA38LXD4_9TREE</name>
<dbReference type="AlphaFoldDB" id="A0AA38LXD4"/>
<feature type="region of interest" description="Disordered" evidence="1">
    <location>
        <begin position="452"/>
        <end position="474"/>
    </location>
</feature>
<dbReference type="RefSeq" id="XP_052949362.1">
    <property type="nucleotide sequence ID" value="XM_053087867.1"/>
</dbReference>
<feature type="compositionally biased region" description="Polar residues" evidence="1">
    <location>
        <begin position="41"/>
        <end position="53"/>
    </location>
</feature>
<keyword evidence="2" id="KW-0472">Membrane</keyword>
<feature type="compositionally biased region" description="Polar residues" evidence="1">
    <location>
        <begin position="544"/>
        <end position="554"/>
    </location>
</feature>
<keyword evidence="2" id="KW-1133">Transmembrane helix</keyword>
<gene>
    <name evidence="3" type="ORF">MKK02DRAFT_29617</name>
</gene>
<keyword evidence="4" id="KW-1185">Reference proteome</keyword>
<accession>A0AA38LXD4</accession>
<protein>
    <recommendedName>
        <fullName evidence="5">Transmembrane protein</fullName>
    </recommendedName>
</protein>
<dbReference type="Proteomes" id="UP001164286">
    <property type="component" value="Unassembled WGS sequence"/>
</dbReference>
<evidence type="ECO:0000313" key="4">
    <source>
        <dbReference type="Proteomes" id="UP001164286"/>
    </source>
</evidence>
<evidence type="ECO:0008006" key="5">
    <source>
        <dbReference type="Google" id="ProtNLM"/>
    </source>
</evidence>
<dbReference type="GeneID" id="77727072"/>
<feature type="region of interest" description="Disordered" evidence="1">
    <location>
        <begin position="15"/>
        <end position="53"/>
    </location>
</feature>
<organism evidence="3 4">
    <name type="scientific">Dioszegia hungarica</name>
    <dbReference type="NCBI Taxonomy" id="4972"/>
    <lineage>
        <taxon>Eukaryota</taxon>
        <taxon>Fungi</taxon>
        <taxon>Dikarya</taxon>
        <taxon>Basidiomycota</taxon>
        <taxon>Agaricomycotina</taxon>
        <taxon>Tremellomycetes</taxon>
        <taxon>Tremellales</taxon>
        <taxon>Bulleribasidiaceae</taxon>
        <taxon>Dioszegia</taxon>
    </lineage>
</organism>
<reference evidence="3" key="1">
    <citation type="journal article" date="2022" name="G3 (Bethesda)">
        <title>High quality genome of the basidiomycete yeast Dioszegia hungarica PDD-24b-2 isolated from cloud water.</title>
        <authorList>
            <person name="Jarrige D."/>
            <person name="Haridas S."/>
            <person name="Bleykasten-Grosshans C."/>
            <person name="Joly M."/>
            <person name="Nadalig T."/>
            <person name="Sancelme M."/>
            <person name="Vuilleumier S."/>
            <person name="Grigoriev I.V."/>
            <person name="Amato P."/>
            <person name="Bringel F."/>
        </authorList>
    </citation>
    <scope>NUCLEOTIDE SEQUENCE</scope>
    <source>
        <strain evidence="3">PDD-24b-2</strain>
    </source>
</reference>
<feature type="transmembrane region" description="Helical" evidence="2">
    <location>
        <begin position="506"/>
        <end position="527"/>
    </location>
</feature>
<sequence length="586" mass="61394">MSTVNFPAYELDTVPLAPHSAPHTHECPDDLEAQNDRGHGQKTTRGSNDPSRATKVTMSILLGVAGLAMVCGLDQALSPTHGSSGSNTIAYTISTSQVASVTTDWPGGAATADLPTPSLLTSGGSLGTVAPPTATGAFTGSEEGGALSTATQRPLTANRSSSGGAFTTLAPGVAFGNDDLSSKLSQLSAAGESASAIAEQSTGAPLIRFIPLRGTEVKGLSRPGGVGAKYNGTKHHLSVTQILQNNVQRQAIGGRGGQDHLKRRGSKRGPCQNVSRSDKASDRVHRSRRHLPPTSRRDGICVHYVWGQVGRLGRVASGKEHARTSLGERSWSRMHAGWRIPMKLFRVRGSRLSGDERLDTTAHVGRGSLISLGCDPCVCVAVSQSPIPPLSLTFILSPGIHNIKTIIGRSTHARIHHTITNPVPPIPVRMRSSTYQACNPFEMDTLPLTVNAAPIDGATPSTRGGEHTDSDPHPVDLESQVLAAADVATTTSNYDGRTRFTVRKCAIVSLLAAAGISFTIVAGAGLVGSFTPRTDAPASDRSAHPSTNAVAAWSTPTPGLVANTGYADAICRAWLRRAKWLNSYAK</sequence>
<evidence type="ECO:0000256" key="1">
    <source>
        <dbReference type="SAM" id="MobiDB-lite"/>
    </source>
</evidence>
<feature type="region of interest" description="Disordered" evidence="1">
    <location>
        <begin position="133"/>
        <end position="159"/>
    </location>
</feature>
<feature type="compositionally biased region" description="Basic and acidic residues" evidence="1">
    <location>
        <begin position="464"/>
        <end position="474"/>
    </location>
</feature>
<proteinExistence type="predicted"/>
<feature type="compositionally biased region" description="Polar residues" evidence="1">
    <location>
        <begin position="148"/>
        <end position="159"/>
    </location>
</feature>
<feature type="region of interest" description="Disordered" evidence="1">
    <location>
        <begin position="534"/>
        <end position="554"/>
    </location>
</feature>
<dbReference type="EMBL" id="JAKWFO010000001">
    <property type="protein sequence ID" value="KAI9639585.1"/>
    <property type="molecule type" value="Genomic_DNA"/>
</dbReference>
<keyword evidence="2" id="KW-0812">Transmembrane</keyword>
<comment type="caution">
    <text evidence="3">The sequence shown here is derived from an EMBL/GenBank/DDBJ whole genome shotgun (WGS) entry which is preliminary data.</text>
</comment>
<evidence type="ECO:0000313" key="3">
    <source>
        <dbReference type="EMBL" id="KAI9639585.1"/>
    </source>
</evidence>
<feature type="region of interest" description="Disordered" evidence="1">
    <location>
        <begin position="253"/>
        <end position="295"/>
    </location>
</feature>